<dbReference type="InterPro" id="IPR006554">
    <property type="entry name" value="Helicase-like_DEXD_c2"/>
</dbReference>
<keyword evidence="2" id="KW-0479">Metal-binding</keyword>
<dbReference type="EMBL" id="SOQX01000006">
    <property type="protein sequence ID" value="TDY00096.1"/>
    <property type="molecule type" value="Genomic_DNA"/>
</dbReference>
<dbReference type="GO" id="GO:0006281">
    <property type="term" value="P:DNA repair"/>
    <property type="evidence" value="ECO:0007669"/>
    <property type="project" value="UniProtKB-KW"/>
</dbReference>
<evidence type="ECO:0000313" key="13">
    <source>
        <dbReference type="Proteomes" id="UP000294914"/>
    </source>
</evidence>
<name>A0A4R8IHK5_9GAMM</name>
<organism evidence="12 13">
    <name type="scientific">Thiohalophilus thiocyanatoxydans</name>
    <dbReference type="NCBI Taxonomy" id="381308"/>
    <lineage>
        <taxon>Bacteria</taxon>
        <taxon>Pseudomonadati</taxon>
        <taxon>Pseudomonadota</taxon>
        <taxon>Gammaproteobacteria</taxon>
        <taxon>Thiohalomonadales</taxon>
        <taxon>Thiohalophilaceae</taxon>
        <taxon>Thiohalophilus</taxon>
    </lineage>
</organism>
<dbReference type="Gene3D" id="3.40.50.300">
    <property type="entry name" value="P-loop containing nucleotide triphosphate hydrolases"/>
    <property type="match status" value="2"/>
</dbReference>
<dbReference type="InterPro" id="IPR045028">
    <property type="entry name" value="DinG/Rad3-like"/>
</dbReference>
<dbReference type="PANTHER" id="PTHR11472:SF34">
    <property type="entry name" value="REGULATOR OF TELOMERE ELONGATION HELICASE 1"/>
    <property type="match status" value="1"/>
</dbReference>
<keyword evidence="7" id="KW-0234">DNA repair</keyword>
<dbReference type="Pfam" id="PF13307">
    <property type="entry name" value="Helicase_C_2"/>
    <property type="match status" value="1"/>
</dbReference>
<dbReference type="SUPFAM" id="SSF52540">
    <property type="entry name" value="P-loop containing nucleoside triphosphate hydrolases"/>
    <property type="match status" value="2"/>
</dbReference>
<keyword evidence="2" id="KW-0408">Iron</keyword>
<dbReference type="EC" id="5.6.2.3" evidence="9"/>
<keyword evidence="13" id="KW-1185">Reference proteome</keyword>
<dbReference type="Proteomes" id="UP000294914">
    <property type="component" value="Unassembled WGS sequence"/>
</dbReference>
<keyword evidence="2" id="KW-0004">4Fe-4S</keyword>
<comment type="cofactor">
    <cofactor evidence="1">
        <name>[4Fe-4S] cluster</name>
        <dbReference type="ChEBI" id="CHEBI:49883"/>
    </cofactor>
</comment>
<evidence type="ECO:0000256" key="4">
    <source>
        <dbReference type="ARBA" id="ARBA00022763"/>
    </source>
</evidence>
<proteinExistence type="inferred from homology"/>
<dbReference type="PANTHER" id="PTHR11472">
    <property type="entry name" value="DNA REPAIR DEAD HELICASE RAD3/XP-D SUBFAMILY MEMBER"/>
    <property type="match status" value="1"/>
</dbReference>
<keyword evidence="5" id="KW-0378">Hydrolase</keyword>
<dbReference type="GO" id="GO:0043139">
    <property type="term" value="F:5'-3' DNA helicase activity"/>
    <property type="evidence" value="ECO:0007669"/>
    <property type="project" value="UniProtKB-EC"/>
</dbReference>
<keyword evidence="2" id="KW-0411">Iron-sulfur</keyword>
<evidence type="ECO:0000256" key="5">
    <source>
        <dbReference type="ARBA" id="ARBA00022801"/>
    </source>
</evidence>
<dbReference type="InterPro" id="IPR027417">
    <property type="entry name" value="P-loop_NTPase"/>
</dbReference>
<accession>A0A4R8IHK5</accession>
<keyword evidence="3" id="KW-0547">Nucleotide-binding</keyword>
<dbReference type="SMART" id="SM00488">
    <property type="entry name" value="DEXDc2"/>
    <property type="match status" value="1"/>
</dbReference>
<evidence type="ECO:0000256" key="1">
    <source>
        <dbReference type="ARBA" id="ARBA00001966"/>
    </source>
</evidence>
<evidence type="ECO:0000256" key="8">
    <source>
        <dbReference type="ARBA" id="ARBA00038058"/>
    </source>
</evidence>
<dbReference type="GO" id="GO:0051539">
    <property type="term" value="F:4 iron, 4 sulfur cluster binding"/>
    <property type="evidence" value="ECO:0007669"/>
    <property type="project" value="UniProtKB-KW"/>
</dbReference>
<dbReference type="GO" id="GO:0016818">
    <property type="term" value="F:hydrolase activity, acting on acid anhydrides, in phosphorus-containing anhydrides"/>
    <property type="evidence" value="ECO:0007669"/>
    <property type="project" value="InterPro"/>
</dbReference>
<reference evidence="12 13" key="1">
    <citation type="submission" date="2019-03" db="EMBL/GenBank/DDBJ databases">
        <title>Genomic Encyclopedia of Type Strains, Phase IV (KMG-IV): sequencing the most valuable type-strain genomes for metagenomic binning, comparative biology and taxonomic classification.</title>
        <authorList>
            <person name="Goeker M."/>
        </authorList>
    </citation>
    <scope>NUCLEOTIDE SEQUENCE [LARGE SCALE GENOMIC DNA]</scope>
    <source>
        <strain evidence="12 13">DSM 16326</strain>
    </source>
</reference>
<dbReference type="InterPro" id="IPR014001">
    <property type="entry name" value="Helicase_ATP-bd"/>
</dbReference>
<evidence type="ECO:0000256" key="10">
    <source>
        <dbReference type="ARBA" id="ARBA00048954"/>
    </source>
</evidence>
<keyword evidence="12" id="KW-0347">Helicase</keyword>
<dbReference type="GO" id="GO:0005524">
    <property type="term" value="F:ATP binding"/>
    <property type="evidence" value="ECO:0007669"/>
    <property type="project" value="UniProtKB-KW"/>
</dbReference>
<dbReference type="Pfam" id="PF00270">
    <property type="entry name" value="DEAD"/>
    <property type="match status" value="1"/>
</dbReference>
<comment type="caution">
    <text evidence="12">The sequence shown here is derived from an EMBL/GenBank/DDBJ whole genome shotgun (WGS) entry which is preliminary data.</text>
</comment>
<keyword evidence="6" id="KW-0067">ATP-binding</keyword>
<sequence>MDSPNEILGQHGPFARQVAGFAPRIEQQAMADAVQAALAQGEHLIVEAGTGTGKTFAYLVPALLSGRKVVVSTGTRNLQDQLFHRDLPVVRKALQVPASVALLKGRSNYLCLHRLQLAEETAYQNPAEMKKLQRIRDWAGRTRRGDIAELPEVDEQDMIWPKVTSTADNCLGQECDWFDRCHLVEARREAQAADVVVVNHHLLFADMALRETGFGELLPSVEAFIIDEAHQLPDVASGFFGTALSANQLLELARDSRDEYINELNEDRELVRLADELEKAVRDMRLLFRQPGQRGNWKALADQPDMQAVTAQLGQKLAQLQAALEPCAPRSKALDKCYQRARELGSRFEELVAVHDSDDIHWYEVHPRSFTLHLTPLDIAANFREQLESTSASWVFTSATLAVADRFDHFQQRLGLEQAATARWDSPFDFARQTLLYLPEQMPAPNAPDYTEAVVAQARRVLKISGGRAFLLFTSHRALQEAAGLLRDQVPWPLFVQGEAPRDVLLEQFRRAGNGVLLGTSSFWEGVDVRGEALSCVIIDKLPFASPGDPVLQARIEALQKQGINAFMTYQLPAAVISLKQGAGRLIRDVNDYGLLMICDPRLHNKPYGRVFLQSLPPMPRTRDLARVRSFFEQREQAEAAPV</sequence>
<dbReference type="InterPro" id="IPR014013">
    <property type="entry name" value="Helic_SF1/SF2_ATP-bd_DinG/Rad3"/>
</dbReference>
<dbReference type="RefSeq" id="WP_134084561.1">
    <property type="nucleotide sequence ID" value="NZ_SOQX01000006.1"/>
</dbReference>
<feature type="domain" description="Helicase ATP-binding" evidence="11">
    <location>
        <begin position="13"/>
        <end position="281"/>
    </location>
</feature>
<evidence type="ECO:0000256" key="9">
    <source>
        <dbReference type="ARBA" id="ARBA00044969"/>
    </source>
</evidence>
<protein>
    <recommendedName>
        <fullName evidence="9">DNA 5'-3' helicase</fullName>
        <ecNumber evidence="9">5.6.2.3</ecNumber>
    </recommendedName>
</protein>
<evidence type="ECO:0000256" key="3">
    <source>
        <dbReference type="ARBA" id="ARBA00022741"/>
    </source>
</evidence>
<evidence type="ECO:0000256" key="6">
    <source>
        <dbReference type="ARBA" id="ARBA00022840"/>
    </source>
</evidence>
<dbReference type="OrthoDB" id="9805194at2"/>
<evidence type="ECO:0000313" key="12">
    <source>
        <dbReference type="EMBL" id="TDY00096.1"/>
    </source>
</evidence>
<dbReference type="AlphaFoldDB" id="A0A4R8IHK5"/>
<comment type="similarity">
    <text evidence="8">Belongs to the helicase family. DinG subfamily.</text>
</comment>
<keyword evidence="4" id="KW-0227">DNA damage</keyword>
<evidence type="ECO:0000256" key="7">
    <source>
        <dbReference type="ARBA" id="ARBA00023204"/>
    </source>
</evidence>
<comment type="catalytic activity">
    <reaction evidence="10">
        <text>ATP + H2O = ADP + phosphate + H(+)</text>
        <dbReference type="Rhea" id="RHEA:13065"/>
        <dbReference type="ChEBI" id="CHEBI:15377"/>
        <dbReference type="ChEBI" id="CHEBI:15378"/>
        <dbReference type="ChEBI" id="CHEBI:30616"/>
        <dbReference type="ChEBI" id="CHEBI:43474"/>
        <dbReference type="ChEBI" id="CHEBI:456216"/>
        <dbReference type="EC" id="5.6.2.3"/>
    </reaction>
</comment>
<evidence type="ECO:0000259" key="11">
    <source>
        <dbReference type="PROSITE" id="PS51193"/>
    </source>
</evidence>
<dbReference type="InterPro" id="IPR006555">
    <property type="entry name" value="ATP-dep_Helicase_C"/>
</dbReference>
<dbReference type="InterPro" id="IPR011545">
    <property type="entry name" value="DEAD/DEAH_box_helicase_dom"/>
</dbReference>
<dbReference type="SMART" id="SM00487">
    <property type="entry name" value="DEXDc"/>
    <property type="match status" value="1"/>
</dbReference>
<gene>
    <name evidence="12" type="ORF">EDC23_2267</name>
</gene>
<evidence type="ECO:0000256" key="2">
    <source>
        <dbReference type="ARBA" id="ARBA00022485"/>
    </source>
</evidence>
<dbReference type="PROSITE" id="PS51193">
    <property type="entry name" value="HELICASE_ATP_BIND_2"/>
    <property type="match status" value="1"/>
</dbReference>
<dbReference type="SMART" id="SM00491">
    <property type="entry name" value="HELICc2"/>
    <property type="match status" value="1"/>
</dbReference>
<dbReference type="GO" id="GO:0003676">
    <property type="term" value="F:nucleic acid binding"/>
    <property type="evidence" value="ECO:0007669"/>
    <property type="project" value="InterPro"/>
</dbReference>